<evidence type="ECO:0000259" key="3">
    <source>
        <dbReference type="PROSITE" id="PS51886"/>
    </source>
</evidence>
<sequence length="783" mass="88237">MLISPTPLVHLSRDFAKLYNDRSQADIIILTGTPDPTPFYAHSLILQCRSVYFDMVLADRSNIQRDNDGLIEFDLPHVNKHAFAMLLRYFYSGTVDWVMGFKTETTPLSTKKSETPSRKHRPYRRSSSTFSTLQMLSQNNTSLILSSDDESDGYFGDSQSDFSLTQSVFSMASSSSGESDVKLPFQSINIPKLKSTTDYDTQGDLLLDLLVAASELIVESLVTPLQHHIADKYQVYLKRHVFKVFELADTYDWSILRLRCTELLCLDPYAYFRTTEFSKMKKHLLVEILHRSDLRMDEYDIWCACLSWSYAHALNDKDDGNSQGISQWVPSTSRHHGPLKWPNSPQPPRRSTPELPLYATDASVSDDDNSSTWSDDQKNLAAQVKDYMIALVPCIRFLLIDGEKYIQSVEPYKLVPSYLRKKLLHHYILSKQASSLTLDNLPPRMSVPRESKLLDSRLISGYNKQIIDHWIAGDKSNNCTSLVESLVPRPSIAHPSYRKSAWKLLYSSNVHGPDMKSFHHKCDNQGPTITVFKIKGTNEVIGGYNSQSWRSETGGRYVFARAFLFTLSGTGTLERQTSRPTSTMANKLTIDTSVNDFTEDRPCSPYTDSTYSSVALSPSSVAADPSLDLALGKLQITPEPSDAIPDAEPDSYVLSPSGDSSTTFSYQQKTSYDDEDRSLGTKTQVDDISTALSQPQLYSEPTLHLLKRAHLHYAIHNHAAYGPIFGGGHDLFIGNPIDEATSFCRSYAYEGQIRSGNENDFAIEEMEVWSVRINQYCVFDSVE</sequence>
<gene>
    <name evidence="4" type="ORF">INT44_004516</name>
</gene>
<feature type="compositionally biased region" description="Polar residues" evidence="1">
    <location>
        <begin position="657"/>
        <end position="670"/>
    </location>
</feature>
<feature type="domain" description="BTB" evidence="2">
    <location>
        <begin position="25"/>
        <end position="99"/>
    </location>
</feature>
<dbReference type="AlphaFoldDB" id="A0A8H7QAG3"/>
<dbReference type="CDD" id="cd18186">
    <property type="entry name" value="BTB_POZ_ZBTB_KLHL-like"/>
    <property type="match status" value="1"/>
</dbReference>
<reference evidence="4" key="1">
    <citation type="submission" date="2020-12" db="EMBL/GenBank/DDBJ databases">
        <title>Metabolic potential, ecology and presence of endohyphal bacteria is reflected in genomic diversity of Mucoromycotina.</title>
        <authorList>
            <person name="Muszewska A."/>
            <person name="Okrasinska A."/>
            <person name="Steczkiewicz K."/>
            <person name="Drgas O."/>
            <person name="Orlowska M."/>
            <person name="Perlinska-Lenart U."/>
            <person name="Aleksandrzak-Piekarczyk T."/>
            <person name="Szatraj K."/>
            <person name="Zielenkiewicz U."/>
            <person name="Pilsyk S."/>
            <person name="Malc E."/>
            <person name="Mieczkowski P."/>
            <person name="Kruszewska J.S."/>
            <person name="Biernat P."/>
            <person name="Pawlowska J."/>
        </authorList>
    </citation>
    <scope>NUCLEOTIDE SEQUENCE</scope>
    <source>
        <strain evidence="4">WA0000051536</strain>
    </source>
</reference>
<organism evidence="4 5">
    <name type="scientific">Umbelopsis vinacea</name>
    <dbReference type="NCBI Taxonomy" id="44442"/>
    <lineage>
        <taxon>Eukaryota</taxon>
        <taxon>Fungi</taxon>
        <taxon>Fungi incertae sedis</taxon>
        <taxon>Mucoromycota</taxon>
        <taxon>Mucoromycotina</taxon>
        <taxon>Umbelopsidomycetes</taxon>
        <taxon>Umbelopsidales</taxon>
        <taxon>Umbelopsidaceae</taxon>
        <taxon>Umbelopsis</taxon>
    </lineage>
</organism>
<evidence type="ECO:0000313" key="5">
    <source>
        <dbReference type="Proteomes" id="UP000612746"/>
    </source>
</evidence>
<keyword evidence="5" id="KW-1185">Reference proteome</keyword>
<dbReference type="InterPro" id="IPR011333">
    <property type="entry name" value="SKP1/BTB/POZ_sf"/>
</dbReference>
<dbReference type="Pfam" id="PF00651">
    <property type="entry name" value="BTB"/>
    <property type="match status" value="1"/>
</dbReference>
<dbReference type="EMBL" id="JAEPRA010000001">
    <property type="protein sequence ID" value="KAG2189374.1"/>
    <property type="molecule type" value="Genomic_DNA"/>
</dbReference>
<dbReference type="InterPro" id="IPR051481">
    <property type="entry name" value="BTB-POZ/Galectin-3-binding"/>
</dbReference>
<dbReference type="Pfam" id="PF07534">
    <property type="entry name" value="TLD"/>
    <property type="match status" value="1"/>
</dbReference>
<protein>
    <submittedName>
        <fullName evidence="4">Uncharacterized protein</fullName>
    </submittedName>
</protein>
<proteinExistence type="predicted"/>
<dbReference type="Proteomes" id="UP000612746">
    <property type="component" value="Unassembled WGS sequence"/>
</dbReference>
<feature type="region of interest" description="Disordered" evidence="1">
    <location>
        <begin position="325"/>
        <end position="355"/>
    </location>
</feature>
<dbReference type="CDD" id="cd14733">
    <property type="entry name" value="BACK"/>
    <property type="match status" value="1"/>
</dbReference>
<evidence type="ECO:0000256" key="1">
    <source>
        <dbReference type="SAM" id="MobiDB-lite"/>
    </source>
</evidence>
<accession>A0A8H7QAG3</accession>
<dbReference type="PANTHER" id="PTHR24410:SF23">
    <property type="entry name" value="BTB DOMAIN-CONTAINING PROTEIN-RELATED"/>
    <property type="match status" value="1"/>
</dbReference>
<dbReference type="Gene3D" id="1.25.40.420">
    <property type="match status" value="1"/>
</dbReference>
<dbReference type="SUPFAM" id="SSF54695">
    <property type="entry name" value="POZ domain"/>
    <property type="match status" value="1"/>
</dbReference>
<dbReference type="InterPro" id="IPR000210">
    <property type="entry name" value="BTB/POZ_dom"/>
</dbReference>
<dbReference type="Gene3D" id="3.30.710.10">
    <property type="entry name" value="Potassium Channel Kv1.1, Chain A"/>
    <property type="match status" value="1"/>
</dbReference>
<dbReference type="PANTHER" id="PTHR24410">
    <property type="entry name" value="HL07962P-RELATED"/>
    <property type="match status" value="1"/>
</dbReference>
<evidence type="ECO:0000259" key="2">
    <source>
        <dbReference type="PROSITE" id="PS50097"/>
    </source>
</evidence>
<feature type="region of interest" description="Disordered" evidence="1">
    <location>
        <begin position="638"/>
        <end position="680"/>
    </location>
</feature>
<evidence type="ECO:0000313" key="4">
    <source>
        <dbReference type="EMBL" id="KAG2189374.1"/>
    </source>
</evidence>
<name>A0A8H7QAG3_9FUNG</name>
<dbReference type="PROSITE" id="PS51886">
    <property type="entry name" value="TLDC"/>
    <property type="match status" value="1"/>
</dbReference>
<dbReference type="PROSITE" id="PS50097">
    <property type="entry name" value="BTB"/>
    <property type="match status" value="1"/>
</dbReference>
<feature type="domain" description="TLDc" evidence="3">
    <location>
        <begin position="481"/>
        <end position="772"/>
    </location>
</feature>
<comment type="caution">
    <text evidence="4">The sequence shown here is derived from an EMBL/GenBank/DDBJ whole genome shotgun (WGS) entry which is preliminary data.</text>
</comment>
<dbReference type="InterPro" id="IPR006571">
    <property type="entry name" value="TLDc_dom"/>
</dbReference>
<dbReference type="SMART" id="SM00584">
    <property type="entry name" value="TLDc"/>
    <property type="match status" value="1"/>
</dbReference>
<dbReference type="OrthoDB" id="2352230at2759"/>